<proteinExistence type="predicted"/>
<feature type="transmembrane region" description="Helical" evidence="2">
    <location>
        <begin position="6"/>
        <end position="21"/>
    </location>
</feature>
<feature type="region of interest" description="Disordered" evidence="1">
    <location>
        <begin position="49"/>
        <end position="72"/>
    </location>
</feature>
<gene>
    <name evidence="3" type="ORF">QWZ15_21355</name>
</gene>
<evidence type="ECO:0000313" key="3">
    <source>
        <dbReference type="EMBL" id="MDN3690382.1"/>
    </source>
</evidence>
<comment type="caution">
    <text evidence="3">The sequence shown here is derived from an EMBL/GenBank/DDBJ whole genome shotgun (WGS) entry which is preliminary data.</text>
</comment>
<dbReference type="Proteomes" id="UP001236663">
    <property type="component" value="Unassembled WGS sequence"/>
</dbReference>
<dbReference type="RefSeq" id="WP_163383126.1">
    <property type="nucleotide sequence ID" value="NZ_JAUFQS010000047.1"/>
</dbReference>
<organism evidence="3 4">
    <name type="scientific">Cyclobacterium jeungdonense</name>
    <dbReference type="NCBI Taxonomy" id="708087"/>
    <lineage>
        <taxon>Bacteria</taxon>
        <taxon>Pseudomonadati</taxon>
        <taxon>Bacteroidota</taxon>
        <taxon>Cytophagia</taxon>
        <taxon>Cytophagales</taxon>
        <taxon>Cyclobacteriaceae</taxon>
        <taxon>Cyclobacterium</taxon>
    </lineage>
</organism>
<reference evidence="4" key="1">
    <citation type="journal article" date="2019" name="Int. J. Syst. Evol. Microbiol.">
        <title>The Global Catalogue of Microorganisms (GCM) 10K type strain sequencing project: providing services to taxonomists for standard genome sequencing and annotation.</title>
        <authorList>
            <consortium name="The Broad Institute Genomics Platform"/>
            <consortium name="The Broad Institute Genome Sequencing Center for Infectious Disease"/>
            <person name="Wu L."/>
            <person name="Ma J."/>
        </authorList>
    </citation>
    <scope>NUCLEOTIDE SEQUENCE [LARGE SCALE GENOMIC DNA]</scope>
    <source>
        <strain evidence="4">CECT 7706</strain>
    </source>
</reference>
<evidence type="ECO:0000256" key="1">
    <source>
        <dbReference type="SAM" id="MobiDB-lite"/>
    </source>
</evidence>
<protein>
    <submittedName>
        <fullName evidence="3">Uncharacterized protein</fullName>
    </submittedName>
</protein>
<name>A0ABT8CDX0_9BACT</name>
<evidence type="ECO:0000313" key="4">
    <source>
        <dbReference type="Proteomes" id="UP001236663"/>
    </source>
</evidence>
<keyword evidence="2" id="KW-0812">Transmembrane</keyword>
<evidence type="ECO:0000256" key="2">
    <source>
        <dbReference type="SAM" id="Phobius"/>
    </source>
</evidence>
<keyword evidence="4" id="KW-1185">Reference proteome</keyword>
<sequence length="72" mass="8259">MDLVIGALFVFAVVLALYLIFKRIFNKRKDKVDQTQELASKEVIGKEVSNFDSDPKRQDEKNESSDPKKNDV</sequence>
<keyword evidence="2" id="KW-0472">Membrane</keyword>
<accession>A0ABT8CDX0</accession>
<keyword evidence="2" id="KW-1133">Transmembrane helix</keyword>
<dbReference type="EMBL" id="JAUFQS010000047">
    <property type="protein sequence ID" value="MDN3690382.1"/>
    <property type="molecule type" value="Genomic_DNA"/>
</dbReference>
<feature type="compositionally biased region" description="Basic and acidic residues" evidence="1">
    <location>
        <begin position="53"/>
        <end position="72"/>
    </location>
</feature>